<dbReference type="InterPro" id="IPR025605">
    <property type="entry name" value="OST-HTH/LOTUS_dom"/>
</dbReference>
<dbReference type="PANTHER" id="PTHR35811:SF1">
    <property type="entry name" value="HTH OST-TYPE DOMAIN-CONTAINING PROTEIN"/>
    <property type="match status" value="1"/>
</dbReference>
<dbReference type="AlphaFoldDB" id="A0A1L3SVE3"/>
<dbReference type="Pfam" id="PF01936">
    <property type="entry name" value="NYN"/>
    <property type="match status" value="1"/>
</dbReference>
<dbReference type="CDD" id="cd10146">
    <property type="entry name" value="LabA_like_C"/>
    <property type="match status" value="1"/>
</dbReference>
<evidence type="ECO:0000313" key="3">
    <source>
        <dbReference type="Proteomes" id="UP000182840"/>
    </source>
</evidence>
<dbReference type="GO" id="GO:0004540">
    <property type="term" value="F:RNA nuclease activity"/>
    <property type="evidence" value="ECO:0007669"/>
    <property type="project" value="InterPro"/>
</dbReference>
<sequence length="252" mass="27912">MTNLIPQRLALLIDIDNGRAGTIDGVLAELERYGRCDLRLGFGDFERTSAAWREACVRCAIEPRHYPALPMGAKNAADIAIVITAMDLLHGGSVDGFAIVSSDTDFVRLAARVREAGLPIYGFGPWKTSERFRKACTRFFFVENLVPAATEYSSSAAHPPLLDVRSASDEIRRAITRLHPGVGGWIAVDDLERELIRQAPDFDPRSYGKPMLLELLKAQKRLNLSQHPVGHWRVRIATKRRTVGDDVAHNAG</sequence>
<dbReference type="InterPro" id="IPR021139">
    <property type="entry name" value="NYN"/>
</dbReference>
<accession>A0A1L3SVE3</accession>
<dbReference type="RefSeq" id="WP_072606866.1">
    <property type="nucleotide sequence ID" value="NZ_CP018171.1"/>
</dbReference>
<dbReference type="PANTHER" id="PTHR35811">
    <property type="entry name" value="SLR1870 PROTEIN"/>
    <property type="match status" value="1"/>
</dbReference>
<gene>
    <name evidence="2" type="ORF">BSQ44_19970</name>
</gene>
<evidence type="ECO:0000313" key="2">
    <source>
        <dbReference type="EMBL" id="APH73396.1"/>
    </source>
</evidence>
<dbReference type="Pfam" id="PF12872">
    <property type="entry name" value="OST-HTH"/>
    <property type="match status" value="1"/>
</dbReference>
<protein>
    <recommendedName>
        <fullName evidence="1">HTH OST-type domain-containing protein</fullName>
    </recommendedName>
</protein>
<dbReference type="Gene3D" id="3.30.420.610">
    <property type="entry name" value="LOTUS domain-like"/>
    <property type="match status" value="1"/>
</dbReference>
<name>A0A1L3SVE3_9HYPH</name>
<dbReference type="CDD" id="cd11297">
    <property type="entry name" value="PIN_LabA-like_N_1"/>
    <property type="match status" value="1"/>
</dbReference>
<reference evidence="3" key="1">
    <citation type="submission" date="2016-11" db="EMBL/GenBank/DDBJ databases">
        <title>Mesorhizobium oceanicum sp. nov., isolated from deep seawater in South China Sea.</title>
        <authorList>
            <person name="Fu G.-Y."/>
        </authorList>
    </citation>
    <scope>NUCLEOTIDE SEQUENCE [LARGE SCALE GENOMIC DNA]</scope>
    <source>
        <strain evidence="3">B7</strain>
    </source>
</reference>
<dbReference type="KEGG" id="meso:BSQ44_19970"/>
<dbReference type="InterPro" id="IPR041966">
    <property type="entry name" value="LOTUS-like"/>
</dbReference>
<feature type="domain" description="HTH OST-type" evidence="1">
    <location>
        <begin position="163"/>
        <end position="238"/>
    </location>
</feature>
<dbReference type="Proteomes" id="UP000182840">
    <property type="component" value="Chromosome"/>
</dbReference>
<keyword evidence="3" id="KW-1185">Reference proteome</keyword>
<organism evidence="2 3">
    <name type="scientific">Aquibium oceanicum</name>
    <dbReference type="NCBI Taxonomy" id="1670800"/>
    <lineage>
        <taxon>Bacteria</taxon>
        <taxon>Pseudomonadati</taxon>
        <taxon>Pseudomonadota</taxon>
        <taxon>Alphaproteobacteria</taxon>
        <taxon>Hyphomicrobiales</taxon>
        <taxon>Phyllobacteriaceae</taxon>
        <taxon>Aquibium</taxon>
    </lineage>
</organism>
<evidence type="ECO:0000259" key="1">
    <source>
        <dbReference type="PROSITE" id="PS51644"/>
    </source>
</evidence>
<dbReference type="PROSITE" id="PS51644">
    <property type="entry name" value="HTH_OST"/>
    <property type="match status" value="1"/>
</dbReference>
<proteinExistence type="predicted"/>
<dbReference type="STRING" id="1670800.BSQ44_19970"/>
<dbReference type="Gene3D" id="3.40.50.1010">
    <property type="entry name" value="5'-nuclease"/>
    <property type="match status" value="1"/>
</dbReference>
<dbReference type="EMBL" id="CP018171">
    <property type="protein sequence ID" value="APH73396.1"/>
    <property type="molecule type" value="Genomic_DNA"/>
</dbReference>